<evidence type="ECO:0000256" key="2">
    <source>
        <dbReference type="ARBA" id="ARBA00022801"/>
    </source>
</evidence>
<dbReference type="CDD" id="cd03443">
    <property type="entry name" value="PaaI_thioesterase"/>
    <property type="match status" value="1"/>
</dbReference>
<reference evidence="4 5" key="1">
    <citation type="journal article" date="2022" name="Int. J. Syst. Evol. Microbiol.">
        <title>Noviherbaspirillum aridicola sp. nov., isolated from an arid soil in Pakistan.</title>
        <authorList>
            <person name="Khan I.U."/>
            <person name="Saqib M."/>
            <person name="Amin A."/>
            <person name="Hussain F."/>
            <person name="Li L."/>
            <person name="Liu Y.H."/>
            <person name="Fang B.Z."/>
            <person name="Ahmed I."/>
            <person name="Li W.J."/>
        </authorList>
    </citation>
    <scope>NUCLEOTIDE SEQUENCE [LARGE SCALE GENOMIC DNA]</scope>
    <source>
        <strain evidence="4 5">NCCP-691</strain>
    </source>
</reference>
<evidence type="ECO:0000313" key="4">
    <source>
        <dbReference type="EMBL" id="GIZ52754.1"/>
    </source>
</evidence>
<dbReference type="RefSeq" id="WP_220809177.1">
    <property type="nucleotide sequence ID" value="NZ_BPMK01000012.1"/>
</dbReference>
<dbReference type="EMBL" id="BPMK01000012">
    <property type="protein sequence ID" value="GIZ52754.1"/>
    <property type="molecule type" value="Genomic_DNA"/>
</dbReference>
<accession>A0ABQ4Q6A5</accession>
<dbReference type="Pfam" id="PF03061">
    <property type="entry name" value="4HBT"/>
    <property type="match status" value="1"/>
</dbReference>
<protein>
    <submittedName>
        <fullName evidence="4">Thioesterase</fullName>
    </submittedName>
</protein>
<evidence type="ECO:0000256" key="1">
    <source>
        <dbReference type="ARBA" id="ARBA00008324"/>
    </source>
</evidence>
<feature type="domain" description="Thioesterase" evidence="3">
    <location>
        <begin position="51"/>
        <end position="129"/>
    </location>
</feature>
<name>A0ABQ4Q6A5_9BURK</name>
<dbReference type="InterPro" id="IPR029069">
    <property type="entry name" value="HotDog_dom_sf"/>
</dbReference>
<dbReference type="PANTHER" id="PTHR43240">
    <property type="entry name" value="1,4-DIHYDROXY-2-NAPHTHOYL-COA THIOESTERASE 1"/>
    <property type="match status" value="1"/>
</dbReference>
<gene>
    <name evidence="4" type="ORF">NCCP691_27680</name>
</gene>
<comment type="similarity">
    <text evidence="1">Belongs to the thioesterase PaaI family.</text>
</comment>
<comment type="caution">
    <text evidence="4">The sequence shown here is derived from an EMBL/GenBank/DDBJ whole genome shotgun (WGS) entry which is preliminary data.</text>
</comment>
<dbReference type="SUPFAM" id="SSF54637">
    <property type="entry name" value="Thioesterase/thiol ester dehydrase-isomerase"/>
    <property type="match status" value="1"/>
</dbReference>
<proteinExistence type="inferred from homology"/>
<keyword evidence="2" id="KW-0378">Hydrolase</keyword>
<sequence>MAIWKAAKTIEQLMAANHNTAAASLGIEVTAVGEDSLIARMPVDARTVQPYGILHGGASVLLAETVGSMAANMCVDPERSYCVGLDINANHLRPATGGWVTATARPFHIGRATQVWDIRIVDDAGRMVCISRLTMAVVARQASE</sequence>
<dbReference type="PANTHER" id="PTHR43240:SF5">
    <property type="entry name" value="1,4-DIHYDROXY-2-NAPHTHOYL-COA THIOESTERASE 1"/>
    <property type="match status" value="1"/>
</dbReference>
<dbReference type="Proteomes" id="UP000887222">
    <property type="component" value="Unassembled WGS sequence"/>
</dbReference>
<evidence type="ECO:0000259" key="3">
    <source>
        <dbReference type="Pfam" id="PF03061"/>
    </source>
</evidence>
<dbReference type="InterPro" id="IPR003736">
    <property type="entry name" value="PAAI_dom"/>
</dbReference>
<evidence type="ECO:0000313" key="5">
    <source>
        <dbReference type="Proteomes" id="UP000887222"/>
    </source>
</evidence>
<dbReference type="InterPro" id="IPR006683">
    <property type="entry name" value="Thioestr_dom"/>
</dbReference>
<organism evidence="4 5">
    <name type="scientific">Noviherbaspirillum aridicola</name>
    <dbReference type="NCBI Taxonomy" id="2849687"/>
    <lineage>
        <taxon>Bacteria</taxon>
        <taxon>Pseudomonadati</taxon>
        <taxon>Pseudomonadota</taxon>
        <taxon>Betaproteobacteria</taxon>
        <taxon>Burkholderiales</taxon>
        <taxon>Oxalobacteraceae</taxon>
        <taxon>Noviherbaspirillum</taxon>
    </lineage>
</organism>
<keyword evidence="5" id="KW-1185">Reference proteome</keyword>
<dbReference type="Gene3D" id="3.10.129.10">
    <property type="entry name" value="Hotdog Thioesterase"/>
    <property type="match status" value="1"/>
</dbReference>
<dbReference type="NCBIfam" id="TIGR00369">
    <property type="entry name" value="unchar_dom_1"/>
    <property type="match status" value="1"/>
</dbReference>